<dbReference type="InterPro" id="IPR035899">
    <property type="entry name" value="DBL_dom_sf"/>
</dbReference>
<proteinExistence type="predicted"/>
<dbReference type="InterPro" id="IPR051092">
    <property type="entry name" value="FYVE_RhoGEF_PH"/>
</dbReference>
<dbReference type="AlphaFoldDB" id="A0A2S7Y0J5"/>
<dbReference type="SUPFAM" id="SSF48065">
    <property type="entry name" value="DBL homology domain (DH-domain)"/>
    <property type="match status" value="1"/>
</dbReference>
<dbReference type="PROSITE" id="PS50010">
    <property type="entry name" value="DH_2"/>
    <property type="match status" value="1"/>
</dbReference>
<comment type="caution">
    <text evidence="3">The sequence shown here is derived from an EMBL/GenBank/DDBJ whole genome shotgun (WGS) entry which is preliminary data.</text>
</comment>
<dbReference type="Pfam" id="PF00621">
    <property type="entry name" value="RhoGEF"/>
    <property type="match status" value="1"/>
</dbReference>
<accession>A0A2S7Y0J5</accession>
<feature type="domain" description="DH" evidence="2">
    <location>
        <begin position="172"/>
        <end position="388"/>
    </location>
</feature>
<dbReference type="GO" id="GO:0005085">
    <property type="term" value="F:guanyl-nucleotide exchange factor activity"/>
    <property type="evidence" value="ECO:0007669"/>
    <property type="project" value="InterPro"/>
</dbReference>
<dbReference type="OrthoDB" id="8059989at2759"/>
<dbReference type="GO" id="GO:0005737">
    <property type="term" value="C:cytoplasm"/>
    <property type="evidence" value="ECO:0007669"/>
    <property type="project" value="TreeGrafter"/>
</dbReference>
<feature type="region of interest" description="Disordered" evidence="1">
    <location>
        <begin position="1"/>
        <end position="25"/>
    </location>
</feature>
<dbReference type="PANTHER" id="PTHR12673">
    <property type="entry name" value="FACIOGENITAL DYSPLASIA PROTEIN"/>
    <property type="match status" value="1"/>
</dbReference>
<dbReference type="InterPro" id="IPR000219">
    <property type="entry name" value="DH_dom"/>
</dbReference>
<gene>
    <name evidence="3" type="ORF">BB8028_0001g15230</name>
</gene>
<dbReference type="Proteomes" id="UP000237441">
    <property type="component" value="Unassembled WGS sequence"/>
</dbReference>
<evidence type="ECO:0000259" key="2">
    <source>
        <dbReference type="PROSITE" id="PS50010"/>
    </source>
</evidence>
<dbReference type="PANTHER" id="PTHR12673:SF159">
    <property type="entry name" value="LD03170P"/>
    <property type="match status" value="1"/>
</dbReference>
<dbReference type="SMART" id="SM00325">
    <property type="entry name" value="RhoGEF"/>
    <property type="match status" value="1"/>
</dbReference>
<dbReference type="EMBL" id="JRHA01000001">
    <property type="protein sequence ID" value="PQK09453.1"/>
    <property type="molecule type" value="Genomic_DNA"/>
</dbReference>
<name>A0A2S7Y0J5_BEABA</name>
<evidence type="ECO:0000313" key="4">
    <source>
        <dbReference type="Proteomes" id="UP000237441"/>
    </source>
</evidence>
<sequence length="640" mass="71771">MTSTDSSIESSSDNTKPFSESSREEPCQCSFDQFCDPQSIALPESTDSEDIYQDTFSQLSSDDASQMQPARCFSRWMSSLRRRTMQRRLLAAETPALLVGLKGTSQLIHRDSSSGSSFGFVAGVKSATVSISSTRIARSTGRSIRTPLGRSSEESTGRVTPADRFSVERALRRRRILEELIQTEESYVKDIRLLMNVYVTTFAACPGYDSLRLAIHQNLTEILRLHDEILGELHRAVPYSEYSYADAQPKGHRRWSSVDLSRPDMLAEPQTAAQVAKIFSQKVKRFFVYEEYGARHENMLNSMPDASLSHRGIEALASTLHPIKQRGMRKSSTLHDLMIKPIQRVCRYPLLFAELLKNTPVCDCPNSHMEVESSLIRLREATSIINQATDDANTKARLEQTWILQDRLAFPGRKLDSSSKSHIRSFGQIRLCGVLHACWQGSRAIHGMYMICLLYRDVFCLATAGKVDAVYDIKACINIHKAKLEETDDGRGLQCHTAPFSWKLVFECDHQLYELILTACTAREESEWRGHLASSAKDEDEGVVDAYTTLAFDIKGFGSVFGKPGSVARRISIHRATTLGARLSHNQVILKNTSVKDNTSTTLPINRSQSLLSTQKTPVLAPDRSERARLEALVSDVWSR</sequence>
<feature type="compositionally biased region" description="Low complexity" evidence="1">
    <location>
        <begin position="1"/>
        <end position="13"/>
    </location>
</feature>
<evidence type="ECO:0000313" key="3">
    <source>
        <dbReference type="EMBL" id="PQK09453.1"/>
    </source>
</evidence>
<organism evidence="3 4">
    <name type="scientific">Beauveria bassiana</name>
    <name type="common">White muscardine disease fungus</name>
    <name type="synonym">Tritirachium shiotae</name>
    <dbReference type="NCBI Taxonomy" id="176275"/>
    <lineage>
        <taxon>Eukaryota</taxon>
        <taxon>Fungi</taxon>
        <taxon>Dikarya</taxon>
        <taxon>Ascomycota</taxon>
        <taxon>Pezizomycotina</taxon>
        <taxon>Sordariomycetes</taxon>
        <taxon>Hypocreomycetidae</taxon>
        <taxon>Hypocreales</taxon>
        <taxon>Cordycipitaceae</taxon>
        <taxon>Beauveria</taxon>
    </lineage>
</organism>
<evidence type="ECO:0000256" key="1">
    <source>
        <dbReference type="SAM" id="MobiDB-lite"/>
    </source>
</evidence>
<protein>
    <recommendedName>
        <fullName evidence="2">DH domain-containing protein</fullName>
    </recommendedName>
</protein>
<reference evidence="3 4" key="1">
    <citation type="submission" date="2016-07" db="EMBL/GenBank/DDBJ databases">
        <title>Comparative genomics of the entomopathogenic fungus Beauveria bassiana.</title>
        <authorList>
            <person name="Valero Jimenez C.A."/>
            <person name="Zwaan B.J."/>
            <person name="Van Kan J.A."/>
            <person name="Takken W."/>
            <person name="Debets A.J."/>
            <person name="Schoustra S.E."/>
            <person name="Koenraadt C.J."/>
        </authorList>
    </citation>
    <scope>NUCLEOTIDE SEQUENCE [LARGE SCALE GENOMIC DNA]</scope>
    <source>
        <strain evidence="3 4">ARSEF 8028</strain>
    </source>
</reference>
<dbReference type="Gene3D" id="1.20.900.10">
    <property type="entry name" value="Dbl homology (DH) domain"/>
    <property type="match status" value="1"/>
</dbReference>